<dbReference type="Proteomes" id="UP001199469">
    <property type="component" value="Unassembled WGS sequence"/>
</dbReference>
<dbReference type="RefSeq" id="WP_230729329.1">
    <property type="nucleotide sequence ID" value="NZ_JAJNDB010000001.1"/>
</dbReference>
<dbReference type="PANTHER" id="PTHR33164">
    <property type="entry name" value="TRANSCRIPTIONAL REGULATOR, MARR FAMILY"/>
    <property type="match status" value="1"/>
</dbReference>
<dbReference type="InterPro" id="IPR000835">
    <property type="entry name" value="HTH_MarR-typ"/>
</dbReference>
<dbReference type="SUPFAM" id="SSF46785">
    <property type="entry name" value="Winged helix' DNA-binding domain"/>
    <property type="match status" value="1"/>
</dbReference>
<dbReference type="EMBL" id="JAJNDB010000001">
    <property type="protein sequence ID" value="MCD2191780.1"/>
    <property type="molecule type" value="Genomic_DNA"/>
</dbReference>
<accession>A0ABS8P2J3</accession>
<evidence type="ECO:0000313" key="2">
    <source>
        <dbReference type="EMBL" id="MCD2191780.1"/>
    </source>
</evidence>
<reference evidence="2 3" key="1">
    <citation type="submission" date="2021-11" db="EMBL/GenBank/DDBJ databases">
        <title>Draft genome sequence of Actinomycetospora sp. SF1 isolated from the rhizosphere soil.</title>
        <authorList>
            <person name="Duangmal K."/>
            <person name="Chantavorakit T."/>
        </authorList>
    </citation>
    <scope>NUCLEOTIDE SEQUENCE [LARGE SCALE GENOMIC DNA]</scope>
    <source>
        <strain evidence="2 3">TBRC 5722</strain>
    </source>
</reference>
<dbReference type="Gene3D" id="1.10.10.10">
    <property type="entry name" value="Winged helix-like DNA-binding domain superfamily/Winged helix DNA-binding domain"/>
    <property type="match status" value="1"/>
</dbReference>
<dbReference type="Pfam" id="PF12802">
    <property type="entry name" value="MarR_2"/>
    <property type="match status" value="1"/>
</dbReference>
<proteinExistence type="predicted"/>
<evidence type="ECO:0000259" key="1">
    <source>
        <dbReference type="PROSITE" id="PS50995"/>
    </source>
</evidence>
<dbReference type="InterPro" id="IPR039422">
    <property type="entry name" value="MarR/SlyA-like"/>
</dbReference>
<gene>
    <name evidence="2" type="ORF">LQ327_00035</name>
</gene>
<sequence>MGEHGEFARAVRDLVLAGERFRAQAGRRRGLSPSSVTVLTALFLDGPRGPSELAGLLDITTASATELIDRLQALDHVVRRPHPRDRRRLLVELTESGAREIEEIFASFAARVEASSDPMSPAERDATLEFVRAVRRNLGEDGTRTGDCAE</sequence>
<dbReference type="InterPro" id="IPR036388">
    <property type="entry name" value="WH-like_DNA-bd_sf"/>
</dbReference>
<dbReference type="SMART" id="SM00347">
    <property type="entry name" value="HTH_MARR"/>
    <property type="match status" value="1"/>
</dbReference>
<organism evidence="2 3">
    <name type="scientific">Actinomycetospora endophytica</name>
    <dbReference type="NCBI Taxonomy" id="2291215"/>
    <lineage>
        <taxon>Bacteria</taxon>
        <taxon>Bacillati</taxon>
        <taxon>Actinomycetota</taxon>
        <taxon>Actinomycetes</taxon>
        <taxon>Pseudonocardiales</taxon>
        <taxon>Pseudonocardiaceae</taxon>
        <taxon>Actinomycetospora</taxon>
    </lineage>
</organism>
<dbReference type="PROSITE" id="PS50995">
    <property type="entry name" value="HTH_MARR_2"/>
    <property type="match status" value="1"/>
</dbReference>
<dbReference type="InterPro" id="IPR036390">
    <property type="entry name" value="WH_DNA-bd_sf"/>
</dbReference>
<evidence type="ECO:0000313" key="3">
    <source>
        <dbReference type="Proteomes" id="UP001199469"/>
    </source>
</evidence>
<dbReference type="PANTHER" id="PTHR33164:SF43">
    <property type="entry name" value="HTH-TYPE TRANSCRIPTIONAL REPRESSOR YETL"/>
    <property type="match status" value="1"/>
</dbReference>
<feature type="domain" description="HTH marR-type" evidence="1">
    <location>
        <begin position="1"/>
        <end position="136"/>
    </location>
</feature>
<comment type="caution">
    <text evidence="2">The sequence shown here is derived from an EMBL/GenBank/DDBJ whole genome shotgun (WGS) entry which is preliminary data.</text>
</comment>
<protein>
    <submittedName>
        <fullName evidence="2">MarR family winged helix-turn-helix transcriptional regulator</fullName>
    </submittedName>
</protein>
<name>A0ABS8P2J3_9PSEU</name>
<keyword evidence="3" id="KW-1185">Reference proteome</keyword>